<dbReference type="GO" id="GO:0005524">
    <property type="term" value="F:ATP binding"/>
    <property type="evidence" value="ECO:0007669"/>
    <property type="project" value="UniProtKB-KW"/>
</dbReference>
<evidence type="ECO:0000256" key="5">
    <source>
        <dbReference type="ARBA" id="ARBA00022741"/>
    </source>
</evidence>
<gene>
    <name evidence="9" type="ORF">DYY88_02895</name>
</gene>
<dbReference type="InterPro" id="IPR050388">
    <property type="entry name" value="ABC_Ni/Peptide_Import"/>
</dbReference>
<dbReference type="InterPro" id="IPR003593">
    <property type="entry name" value="AAA+_ATPase"/>
</dbReference>
<evidence type="ECO:0000256" key="3">
    <source>
        <dbReference type="ARBA" id="ARBA00022448"/>
    </source>
</evidence>
<keyword evidence="7" id="KW-0472">Membrane</keyword>
<dbReference type="GO" id="GO:0005886">
    <property type="term" value="C:plasma membrane"/>
    <property type="evidence" value="ECO:0007669"/>
    <property type="project" value="UniProtKB-SubCell"/>
</dbReference>
<dbReference type="SMART" id="SM00382">
    <property type="entry name" value="AAA"/>
    <property type="match status" value="1"/>
</dbReference>
<dbReference type="PANTHER" id="PTHR43297">
    <property type="entry name" value="OLIGOPEPTIDE TRANSPORT ATP-BINDING PROTEIN APPD"/>
    <property type="match status" value="1"/>
</dbReference>
<dbReference type="Gene3D" id="3.40.50.300">
    <property type="entry name" value="P-loop containing nucleotide triphosphate hydrolases"/>
    <property type="match status" value="1"/>
</dbReference>
<keyword evidence="4" id="KW-1003">Cell membrane</keyword>
<dbReference type="PANTHER" id="PTHR43297:SF2">
    <property type="entry name" value="DIPEPTIDE TRANSPORT ATP-BINDING PROTEIN DPPD"/>
    <property type="match status" value="1"/>
</dbReference>
<evidence type="ECO:0000259" key="8">
    <source>
        <dbReference type="PROSITE" id="PS50893"/>
    </source>
</evidence>
<comment type="similarity">
    <text evidence="2">Belongs to the ABC transporter superfamily.</text>
</comment>
<dbReference type="NCBIfam" id="TIGR01727">
    <property type="entry name" value="oligo_HPY"/>
    <property type="match status" value="1"/>
</dbReference>
<accession>A0A4Q7EGM8</accession>
<sequence>MTLHPSSSSPLTSAATDPATPQLLKVENLDVEFRTRSGTVKALEAVNFAIQPGETVGIVGESGSGKSVTAFTLMGVLDRAGKVTGGSALFQTDRVAVDLLKEPESSLRQLRGKELSMIFQNPRTALNPIRKVGKQITDVLRCHTDLSGAALRDRAIEMLASVRIPDPEKRYDAYPYELSGGLCQRIMIAIALACSPKLLIADEPTTGLDVTTQATVMNLIKDLATQQQMAAILITHDLALASEYCDRIVVMHAGHVVESAPTHSLFQAPRHPYTAKLIAATPEPHKAFADLIPITGNLPDLKATTIPPCRFSQRCDRYDPALCDQAPLVREHLSPDHQVACWKPL</sequence>
<dbReference type="FunFam" id="3.40.50.300:FF:000016">
    <property type="entry name" value="Oligopeptide ABC transporter ATP-binding component"/>
    <property type="match status" value="1"/>
</dbReference>
<dbReference type="Pfam" id="PF08352">
    <property type="entry name" value="oligo_HPY"/>
    <property type="match status" value="1"/>
</dbReference>
<keyword evidence="10" id="KW-1185">Reference proteome</keyword>
<feature type="domain" description="ABC transporter" evidence="8">
    <location>
        <begin position="26"/>
        <end position="278"/>
    </location>
</feature>
<comment type="subcellular location">
    <subcellularLocation>
        <location evidence="1">Cell membrane</location>
        <topology evidence="1">Peripheral membrane protein</topology>
    </subcellularLocation>
</comment>
<dbReference type="AlphaFoldDB" id="A0A4Q7EGM8"/>
<keyword evidence="5" id="KW-0547">Nucleotide-binding</keyword>
<reference evidence="9 10" key="1">
    <citation type="submission" date="2018-11" db="EMBL/GenBank/DDBJ databases">
        <title>Whole genome sequencing of an environmental sample.</title>
        <authorList>
            <person name="Sarangi A.N."/>
            <person name="Singh D."/>
            <person name="Tripathy S."/>
        </authorList>
    </citation>
    <scope>NUCLEOTIDE SEQUENCE [LARGE SCALE GENOMIC DNA]</scope>
    <source>
        <strain evidence="9 10">Lakshadweep</strain>
    </source>
</reference>
<dbReference type="RefSeq" id="WP_084606947.1">
    <property type="nucleotide sequence ID" value="NZ_QVFV01000001.1"/>
</dbReference>
<protein>
    <submittedName>
        <fullName evidence="9">ABC transporter ATP-binding protein</fullName>
    </submittedName>
</protein>
<evidence type="ECO:0000256" key="2">
    <source>
        <dbReference type="ARBA" id="ARBA00005417"/>
    </source>
</evidence>
<keyword evidence="6 9" id="KW-0067">ATP-binding</keyword>
<dbReference type="InterPro" id="IPR027417">
    <property type="entry name" value="P-loop_NTPase"/>
</dbReference>
<dbReference type="Proteomes" id="UP000292459">
    <property type="component" value="Unassembled WGS sequence"/>
</dbReference>
<evidence type="ECO:0000256" key="7">
    <source>
        <dbReference type="ARBA" id="ARBA00023136"/>
    </source>
</evidence>
<dbReference type="CDD" id="cd03257">
    <property type="entry name" value="ABC_NikE_OppD_transporters"/>
    <property type="match status" value="1"/>
</dbReference>
<dbReference type="InterPro" id="IPR013563">
    <property type="entry name" value="Oligopep_ABC_C"/>
</dbReference>
<dbReference type="GO" id="GO:0015833">
    <property type="term" value="P:peptide transport"/>
    <property type="evidence" value="ECO:0007669"/>
    <property type="project" value="InterPro"/>
</dbReference>
<dbReference type="EMBL" id="QVFV01000001">
    <property type="protein sequence ID" value="RZM82216.1"/>
    <property type="molecule type" value="Genomic_DNA"/>
</dbReference>
<evidence type="ECO:0000256" key="4">
    <source>
        <dbReference type="ARBA" id="ARBA00022475"/>
    </source>
</evidence>
<proteinExistence type="inferred from homology"/>
<evidence type="ECO:0000313" key="9">
    <source>
        <dbReference type="EMBL" id="RZM82216.1"/>
    </source>
</evidence>
<keyword evidence="3" id="KW-0813">Transport</keyword>
<comment type="caution">
    <text evidence="9">The sequence shown here is derived from an EMBL/GenBank/DDBJ whole genome shotgun (WGS) entry which is preliminary data.</text>
</comment>
<dbReference type="Pfam" id="PF00005">
    <property type="entry name" value="ABC_tran"/>
    <property type="match status" value="1"/>
</dbReference>
<dbReference type="GO" id="GO:0016887">
    <property type="term" value="F:ATP hydrolysis activity"/>
    <property type="evidence" value="ECO:0007669"/>
    <property type="project" value="InterPro"/>
</dbReference>
<dbReference type="InterPro" id="IPR003439">
    <property type="entry name" value="ABC_transporter-like_ATP-bd"/>
</dbReference>
<name>A0A4Q7EGM8_9CYAN</name>
<dbReference type="OrthoDB" id="9802264at2"/>
<evidence type="ECO:0000256" key="6">
    <source>
        <dbReference type="ARBA" id="ARBA00022840"/>
    </source>
</evidence>
<dbReference type="SUPFAM" id="SSF52540">
    <property type="entry name" value="P-loop containing nucleoside triphosphate hydrolases"/>
    <property type="match status" value="1"/>
</dbReference>
<organism evidence="9 10">
    <name type="scientific">Leptolyngbya iicbica LK</name>
    <dbReference type="NCBI Taxonomy" id="2294035"/>
    <lineage>
        <taxon>Bacteria</taxon>
        <taxon>Bacillati</taxon>
        <taxon>Cyanobacteriota</taxon>
        <taxon>Cyanophyceae</taxon>
        <taxon>Leptolyngbyales</taxon>
        <taxon>Leptolyngbyaceae</taxon>
        <taxon>Leptolyngbya group</taxon>
        <taxon>Leptolyngbya</taxon>
        <taxon>Leptolyngbya iicbica</taxon>
    </lineage>
</organism>
<dbReference type="PROSITE" id="PS50893">
    <property type="entry name" value="ABC_TRANSPORTER_2"/>
    <property type="match status" value="1"/>
</dbReference>
<evidence type="ECO:0000313" key="10">
    <source>
        <dbReference type="Proteomes" id="UP000292459"/>
    </source>
</evidence>
<evidence type="ECO:0000256" key="1">
    <source>
        <dbReference type="ARBA" id="ARBA00004202"/>
    </source>
</evidence>